<name>A0A7S7NN82_PALFE</name>
<accession>A0A7S7NN82</accession>
<dbReference type="PROSITE" id="PS50801">
    <property type="entry name" value="STAS"/>
    <property type="match status" value="1"/>
</dbReference>
<dbReference type="SUPFAM" id="SSF52091">
    <property type="entry name" value="SpoIIaa-like"/>
    <property type="match status" value="1"/>
</dbReference>
<dbReference type="InterPro" id="IPR058548">
    <property type="entry name" value="MlaB-like_STAS"/>
</dbReference>
<proteinExistence type="predicted"/>
<dbReference type="EMBL" id="CP063849">
    <property type="protein sequence ID" value="QOY86732.1"/>
    <property type="molecule type" value="Genomic_DNA"/>
</dbReference>
<gene>
    <name evidence="2" type="ORF">IRI77_28690</name>
</gene>
<evidence type="ECO:0000259" key="1">
    <source>
        <dbReference type="PROSITE" id="PS50801"/>
    </source>
</evidence>
<dbReference type="RefSeq" id="WP_194448401.1">
    <property type="nucleotide sequence ID" value="NZ_CP063849.1"/>
</dbReference>
<keyword evidence="3" id="KW-1185">Reference proteome</keyword>
<dbReference type="Proteomes" id="UP000593892">
    <property type="component" value="Chromosome"/>
</dbReference>
<evidence type="ECO:0000313" key="3">
    <source>
        <dbReference type="Proteomes" id="UP000593892"/>
    </source>
</evidence>
<reference evidence="2 3" key="1">
    <citation type="submission" date="2020-10" db="EMBL/GenBank/DDBJ databases">
        <title>Complete genome sequence of Paludibaculum fermentans P105T, a facultatively anaerobic acidobacterium capable of dissimilatory Fe(III) reduction.</title>
        <authorList>
            <person name="Dedysh S.N."/>
            <person name="Beletsky A.V."/>
            <person name="Kulichevskaya I.S."/>
            <person name="Mardanov A.V."/>
            <person name="Ravin N.V."/>
        </authorList>
    </citation>
    <scope>NUCLEOTIDE SEQUENCE [LARGE SCALE GENOMIC DNA]</scope>
    <source>
        <strain evidence="2 3">P105</strain>
    </source>
</reference>
<dbReference type="Pfam" id="PF13466">
    <property type="entry name" value="STAS_2"/>
    <property type="match status" value="1"/>
</dbReference>
<dbReference type="InterPro" id="IPR036513">
    <property type="entry name" value="STAS_dom_sf"/>
</dbReference>
<feature type="domain" description="STAS" evidence="1">
    <location>
        <begin position="1"/>
        <end position="99"/>
    </location>
</feature>
<sequence>MPFSLSRRQNRQLLKLEGTVTIRHAQDLAAKLGESPDYGASVEVDTSSLEDIDTCVLQLLCSLRKTAPALSFAHPSDAFVRAVDRCGMRREFFRTRESL</sequence>
<organism evidence="2 3">
    <name type="scientific">Paludibaculum fermentans</name>
    <dbReference type="NCBI Taxonomy" id="1473598"/>
    <lineage>
        <taxon>Bacteria</taxon>
        <taxon>Pseudomonadati</taxon>
        <taxon>Acidobacteriota</taxon>
        <taxon>Terriglobia</taxon>
        <taxon>Bryobacterales</taxon>
        <taxon>Bryobacteraceae</taxon>
        <taxon>Paludibaculum</taxon>
    </lineage>
</organism>
<dbReference type="InterPro" id="IPR002645">
    <property type="entry name" value="STAS_dom"/>
</dbReference>
<evidence type="ECO:0000313" key="2">
    <source>
        <dbReference type="EMBL" id="QOY86732.1"/>
    </source>
</evidence>
<dbReference type="AlphaFoldDB" id="A0A7S7NN82"/>
<dbReference type="Gene3D" id="3.30.750.24">
    <property type="entry name" value="STAS domain"/>
    <property type="match status" value="1"/>
</dbReference>
<dbReference type="KEGG" id="pfer:IRI77_28690"/>
<protein>
    <submittedName>
        <fullName evidence="2">STAS domain-containing protein</fullName>
    </submittedName>
</protein>